<protein>
    <recommendedName>
        <fullName evidence="2">GIY-YIG domain-containing protein</fullName>
    </recommendedName>
</protein>
<sequence>MGAARTYWVYMLTNRSGTLYVGVTNNLERRLAEHVASGDERFTGRYALDRLIYVESYPEARDGIAREKQLKGWRRSKKVALVNAANPSWRDLRGRAELP</sequence>
<evidence type="ECO:0000313" key="4">
    <source>
        <dbReference type="Proteomes" id="UP000216339"/>
    </source>
</evidence>
<dbReference type="PANTHER" id="PTHR34477:SF5">
    <property type="entry name" value="BSL5627 PROTEIN"/>
    <property type="match status" value="1"/>
</dbReference>
<dbReference type="PANTHER" id="PTHR34477">
    <property type="entry name" value="UPF0213 PROTEIN YHBQ"/>
    <property type="match status" value="1"/>
</dbReference>
<organism evidence="3 4">
    <name type="scientific">Rubrivirga marina</name>
    <dbReference type="NCBI Taxonomy" id="1196024"/>
    <lineage>
        <taxon>Bacteria</taxon>
        <taxon>Pseudomonadati</taxon>
        <taxon>Rhodothermota</taxon>
        <taxon>Rhodothermia</taxon>
        <taxon>Rhodothermales</taxon>
        <taxon>Rubricoccaceae</taxon>
        <taxon>Rubrivirga</taxon>
    </lineage>
</organism>
<evidence type="ECO:0000313" key="3">
    <source>
        <dbReference type="EMBL" id="PAP78296.1"/>
    </source>
</evidence>
<dbReference type="SUPFAM" id="SSF82771">
    <property type="entry name" value="GIY-YIG endonuclease"/>
    <property type="match status" value="1"/>
</dbReference>
<dbReference type="InterPro" id="IPR035901">
    <property type="entry name" value="GIY-YIG_endonuc_sf"/>
</dbReference>
<name>A0A271J447_9BACT</name>
<feature type="domain" description="GIY-YIG" evidence="2">
    <location>
        <begin position="5"/>
        <end position="80"/>
    </location>
</feature>
<dbReference type="SMART" id="SM00465">
    <property type="entry name" value="GIYc"/>
    <property type="match status" value="1"/>
</dbReference>
<dbReference type="Gene3D" id="3.40.1440.10">
    <property type="entry name" value="GIY-YIG endonuclease"/>
    <property type="match status" value="1"/>
</dbReference>
<dbReference type="InterPro" id="IPR050190">
    <property type="entry name" value="UPF0213_domain"/>
</dbReference>
<dbReference type="EMBL" id="MQWD01000001">
    <property type="protein sequence ID" value="PAP78296.1"/>
    <property type="molecule type" value="Genomic_DNA"/>
</dbReference>
<dbReference type="InterPro" id="IPR000305">
    <property type="entry name" value="GIY-YIG_endonuc"/>
</dbReference>
<comment type="similarity">
    <text evidence="1">Belongs to the UPF0213 family.</text>
</comment>
<evidence type="ECO:0000256" key="1">
    <source>
        <dbReference type="ARBA" id="ARBA00007435"/>
    </source>
</evidence>
<dbReference type="PROSITE" id="PS50164">
    <property type="entry name" value="GIY_YIG"/>
    <property type="match status" value="1"/>
</dbReference>
<proteinExistence type="inferred from homology"/>
<accession>A0A271J447</accession>
<reference evidence="3 4" key="1">
    <citation type="submission" date="2016-11" db="EMBL/GenBank/DDBJ databases">
        <title>Study of marine rhodopsin-containing bacteria.</title>
        <authorList>
            <person name="Yoshizawa S."/>
            <person name="Kumagai Y."/>
            <person name="Kogure K."/>
        </authorList>
    </citation>
    <scope>NUCLEOTIDE SEQUENCE [LARGE SCALE GENOMIC DNA]</scope>
    <source>
        <strain evidence="3 4">SAORIC-28</strain>
    </source>
</reference>
<dbReference type="Proteomes" id="UP000216339">
    <property type="component" value="Unassembled WGS sequence"/>
</dbReference>
<dbReference type="AlphaFoldDB" id="A0A271J447"/>
<comment type="caution">
    <text evidence="3">The sequence shown here is derived from an EMBL/GenBank/DDBJ whole genome shotgun (WGS) entry which is preliminary data.</text>
</comment>
<keyword evidence="4" id="KW-1185">Reference proteome</keyword>
<dbReference type="CDD" id="cd10448">
    <property type="entry name" value="GIY-YIG_unchar_3"/>
    <property type="match status" value="1"/>
</dbReference>
<dbReference type="Pfam" id="PF01541">
    <property type="entry name" value="GIY-YIG"/>
    <property type="match status" value="1"/>
</dbReference>
<gene>
    <name evidence="3" type="ORF">BSZ37_18625</name>
</gene>
<dbReference type="OrthoDB" id="9807770at2"/>
<evidence type="ECO:0000259" key="2">
    <source>
        <dbReference type="PROSITE" id="PS50164"/>
    </source>
</evidence>